<protein>
    <recommendedName>
        <fullName evidence="4">Secreted protein</fullName>
    </recommendedName>
</protein>
<dbReference type="Proteomes" id="UP000707731">
    <property type="component" value="Unassembled WGS sequence"/>
</dbReference>
<dbReference type="RefSeq" id="WP_195002112.1">
    <property type="nucleotide sequence ID" value="NZ_JADLQN010000001.1"/>
</dbReference>
<keyword evidence="3" id="KW-1185">Reference proteome</keyword>
<dbReference type="EMBL" id="JADLQN010000001">
    <property type="protein sequence ID" value="MBF6355544.1"/>
    <property type="molecule type" value="Genomic_DNA"/>
</dbReference>
<proteinExistence type="predicted"/>
<evidence type="ECO:0000256" key="1">
    <source>
        <dbReference type="SAM" id="SignalP"/>
    </source>
</evidence>
<evidence type="ECO:0008006" key="4">
    <source>
        <dbReference type="Google" id="ProtNLM"/>
    </source>
</evidence>
<sequence>MRFLLIRLVLAALGALVAITASAGRAGAVTESQCTHEGGGVIIAEMDGTRTCFGGFYTGLQILPH</sequence>
<name>A0ABS0DF57_9NOCA</name>
<evidence type="ECO:0000313" key="2">
    <source>
        <dbReference type="EMBL" id="MBF6355544.1"/>
    </source>
</evidence>
<gene>
    <name evidence="2" type="ORF">IU449_13490</name>
</gene>
<evidence type="ECO:0000313" key="3">
    <source>
        <dbReference type="Proteomes" id="UP000707731"/>
    </source>
</evidence>
<keyword evidence="1" id="KW-0732">Signal</keyword>
<comment type="caution">
    <text evidence="2">The sequence shown here is derived from an EMBL/GenBank/DDBJ whole genome shotgun (WGS) entry which is preliminary data.</text>
</comment>
<reference evidence="2 3" key="1">
    <citation type="submission" date="2020-10" db="EMBL/GenBank/DDBJ databases">
        <title>Identification of Nocardia species via Next-generation sequencing and recognition of intraspecies genetic diversity.</title>
        <authorList>
            <person name="Li P."/>
            <person name="Li P."/>
            <person name="Lu B."/>
        </authorList>
    </citation>
    <scope>NUCLEOTIDE SEQUENCE [LARGE SCALE GENOMIC DNA]</scope>
    <source>
        <strain evidence="2 3">BJ06-0143</strain>
    </source>
</reference>
<accession>A0ABS0DF57</accession>
<organism evidence="2 3">
    <name type="scientific">Nocardia higoensis</name>
    <dbReference type="NCBI Taxonomy" id="228599"/>
    <lineage>
        <taxon>Bacteria</taxon>
        <taxon>Bacillati</taxon>
        <taxon>Actinomycetota</taxon>
        <taxon>Actinomycetes</taxon>
        <taxon>Mycobacteriales</taxon>
        <taxon>Nocardiaceae</taxon>
        <taxon>Nocardia</taxon>
    </lineage>
</organism>
<feature type="signal peptide" evidence="1">
    <location>
        <begin position="1"/>
        <end position="23"/>
    </location>
</feature>
<feature type="chain" id="PRO_5046856463" description="Secreted protein" evidence="1">
    <location>
        <begin position="24"/>
        <end position="65"/>
    </location>
</feature>